<reference evidence="3" key="1">
    <citation type="submission" date="2021-09" db="EMBL/GenBank/DDBJ databases">
        <authorList>
            <consortium name="AG Swart"/>
            <person name="Singh M."/>
            <person name="Singh A."/>
            <person name="Seah K."/>
            <person name="Emmerich C."/>
        </authorList>
    </citation>
    <scope>NUCLEOTIDE SEQUENCE</scope>
    <source>
        <strain evidence="3">ATCC30299</strain>
    </source>
</reference>
<feature type="region of interest" description="Disordered" evidence="2">
    <location>
        <begin position="329"/>
        <end position="361"/>
    </location>
</feature>
<sequence length="464" mass="53712">MDEEADLDPRRLQSTLKINTSYSPIQHKIFYFPSGSLSSHKNSIAFTEDELDSNAENLYNQNQSKEEISQCSEYENFIAYLPQTPNTESNIKTLKRDSKLSMQITGTLNIATEVIFEIRPRNSIKLLKDEIDCLKQSLDLYKIECERYTKENKQLVFEIQQNSKELQNSSQEQMRHKSEASLLQKNLKEMEEEMIKILESVENISEDEDNTNQSKISRPHLFNHISSKLEVIRSRMYRYRTKQEKLENDIRHLNSTIKSLEEKNSMECYNRKIESDFIENQNILHDNAFEDLKNCVKDKDTYISQLESQISSLKLELEKQISGRLSLATEVSSSATNDKQGLEEETKKLGKRANSFGPGMGENLQNEQLIYQDVLKDLKEITSRATRALDHSNIMKKSNSVKSSQAQSTSPFLKKKEITLIKPLARKPNGEYIKKTETLTKQLEYERLKKKYGGISPFNSGKNK</sequence>
<feature type="coiled-coil region" evidence="1">
    <location>
        <begin position="124"/>
        <end position="207"/>
    </location>
</feature>
<dbReference type="Proteomes" id="UP001162131">
    <property type="component" value="Unassembled WGS sequence"/>
</dbReference>
<gene>
    <name evidence="3" type="ORF">BSTOLATCC_MIC7686</name>
</gene>
<accession>A0AAU9IM90</accession>
<feature type="compositionally biased region" description="Polar residues" evidence="2">
    <location>
        <begin position="329"/>
        <end position="339"/>
    </location>
</feature>
<evidence type="ECO:0000313" key="4">
    <source>
        <dbReference type="Proteomes" id="UP001162131"/>
    </source>
</evidence>
<keyword evidence="1" id="KW-0175">Coiled coil</keyword>
<dbReference type="AlphaFoldDB" id="A0AAU9IM90"/>
<dbReference type="EMBL" id="CAJZBQ010000009">
    <property type="protein sequence ID" value="CAG9312894.1"/>
    <property type="molecule type" value="Genomic_DNA"/>
</dbReference>
<keyword evidence="4" id="KW-1185">Reference proteome</keyword>
<evidence type="ECO:0000256" key="1">
    <source>
        <dbReference type="SAM" id="Coils"/>
    </source>
</evidence>
<evidence type="ECO:0000256" key="2">
    <source>
        <dbReference type="SAM" id="MobiDB-lite"/>
    </source>
</evidence>
<comment type="caution">
    <text evidence="3">The sequence shown here is derived from an EMBL/GenBank/DDBJ whole genome shotgun (WGS) entry which is preliminary data.</text>
</comment>
<organism evidence="3 4">
    <name type="scientific">Blepharisma stoltei</name>
    <dbReference type="NCBI Taxonomy" id="1481888"/>
    <lineage>
        <taxon>Eukaryota</taxon>
        <taxon>Sar</taxon>
        <taxon>Alveolata</taxon>
        <taxon>Ciliophora</taxon>
        <taxon>Postciliodesmatophora</taxon>
        <taxon>Heterotrichea</taxon>
        <taxon>Heterotrichida</taxon>
        <taxon>Blepharismidae</taxon>
        <taxon>Blepharisma</taxon>
    </lineage>
</organism>
<evidence type="ECO:0000313" key="3">
    <source>
        <dbReference type="EMBL" id="CAG9312894.1"/>
    </source>
</evidence>
<proteinExistence type="predicted"/>
<name>A0AAU9IM90_9CILI</name>
<protein>
    <submittedName>
        <fullName evidence="3">Uncharacterized protein</fullName>
    </submittedName>
</protein>